<dbReference type="AlphaFoldDB" id="A0A225UFP0"/>
<accession>A0A225UFP0</accession>
<dbReference type="STRING" id="4795.A0A225UFP0"/>
<protein>
    <submittedName>
        <fullName evidence="1">Uncharacterized protein</fullName>
    </submittedName>
</protein>
<comment type="caution">
    <text evidence="1">The sequence shown here is derived from an EMBL/GenBank/DDBJ whole genome shotgun (WGS) entry which is preliminary data.</text>
</comment>
<evidence type="ECO:0000313" key="2">
    <source>
        <dbReference type="Proteomes" id="UP000198211"/>
    </source>
</evidence>
<dbReference type="Proteomes" id="UP000198211">
    <property type="component" value="Unassembled WGS sequence"/>
</dbReference>
<name>A0A225UFP0_9STRA</name>
<organism evidence="1 2">
    <name type="scientific">Phytophthora megakarya</name>
    <dbReference type="NCBI Taxonomy" id="4795"/>
    <lineage>
        <taxon>Eukaryota</taxon>
        <taxon>Sar</taxon>
        <taxon>Stramenopiles</taxon>
        <taxon>Oomycota</taxon>
        <taxon>Peronosporomycetes</taxon>
        <taxon>Peronosporales</taxon>
        <taxon>Peronosporaceae</taxon>
        <taxon>Phytophthora</taxon>
    </lineage>
</organism>
<evidence type="ECO:0000313" key="1">
    <source>
        <dbReference type="EMBL" id="OWY90939.1"/>
    </source>
</evidence>
<dbReference type="EMBL" id="NBNE01021490">
    <property type="protein sequence ID" value="OWY90939.1"/>
    <property type="molecule type" value="Genomic_DNA"/>
</dbReference>
<sequence length="236" mass="26024">MGGSLRVDGGTIQFLKTGTLPASHASPQGYANIKPTRAVITPKRDLDVASFVVGVSTHSAACRSDTHVQDSYGQVENLLVFDGLSNQDLDDLALIVGSQSEVRNMVIRICPGPDDQPLESFEAFLDMLLVRRQMASVFRQFESERFGELLFYSVSLLHRAWPITGLPCPNTPQLGFPFKILRCAPSMTVLPAIMVSSRHITNRNESRCRRPSTTAKPNWTVSCPWRLTSGLYASLV</sequence>
<proteinExistence type="predicted"/>
<keyword evidence="2" id="KW-1185">Reference proteome</keyword>
<dbReference type="OrthoDB" id="123301at2759"/>
<reference evidence="2" key="1">
    <citation type="submission" date="2017-03" db="EMBL/GenBank/DDBJ databases">
        <title>Phytopthora megakarya and P. palmivora, two closely related causual agents of cacao black pod achieved similar genome size and gene model numbers by different mechanisms.</title>
        <authorList>
            <person name="Ali S."/>
            <person name="Shao J."/>
            <person name="Larry D.J."/>
            <person name="Kronmiller B."/>
            <person name="Shen D."/>
            <person name="Strem M.D."/>
            <person name="Melnick R.L."/>
            <person name="Guiltinan M.J."/>
            <person name="Tyler B.M."/>
            <person name="Meinhardt L.W."/>
            <person name="Bailey B.A."/>
        </authorList>
    </citation>
    <scope>NUCLEOTIDE SEQUENCE [LARGE SCALE GENOMIC DNA]</scope>
    <source>
        <strain evidence="2">zdho120</strain>
    </source>
</reference>
<gene>
    <name evidence="1" type="ORF">PHMEG_00040695</name>
</gene>